<name>A0A7X0CBD3_9ACTN</name>
<accession>A0A7X0CBD3</accession>
<protein>
    <submittedName>
        <fullName evidence="2">Uncharacterized protein</fullName>
    </submittedName>
</protein>
<organism evidence="2 3">
    <name type="scientific">Nonomuraea muscovyensis</name>
    <dbReference type="NCBI Taxonomy" id="1124761"/>
    <lineage>
        <taxon>Bacteria</taxon>
        <taxon>Bacillati</taxon>
        <taxon>Actinomycetota</taxon>
        <taxon>Actinomycetes</taxon>
        <taxon>Streptosporangiales</taxon>
        <taxon>Streptosporangiaceae</taxon>
        <taxon>Nonomuraea</taxon>
    </lineage>
</organism>
<sequence>MVRADHTSSCWLVLLAPERAPASRLGAALRRRGAPPDVLTGGVTDAADRGWPASAPRPPVLPTRARSPTRGPTRGSDAGPRCARPKAIVPRPPTSHATLTRVRDDVELPRACSRPRHPTPHVGLRHVRLRHVRLRHVRLPEPASRPRRHPLGSRLALLASRSLTRLGTLSGSGRSLVWHPLASASVSRLAPRLRIDLRSGIPRPRPSPAWRRGSASISGRAFLVRVRHPPGAQAPHRSQVRHSSSASVSRLAPRLCTDLTSGIPRLSFRTWNPPASGIHLLTRLRPRRSRITNYTAHP</sequence>
<dbReference type="Proteomes" id="UP000583800">
    <property type="component" value="Unassembled WGS sequence"/>
</dbReference>
<dbReference type="AlphaFoldDB" id="A0A7X0CBD3"/>
<feature type="region of interest" description="Disordered" evidence="1">
    <location>
        <begin position="33"/>
        <end position="97"/>
    </location>
</feature>
<evidence type="ECO:0000313" key="2">
    <source>
        <dbReference type="EMBL" id="MBB6351879.1"/>
    </source>
</evidence>
<evidence type="ECO:0000256" key="1">
    <source>
        <dbReference type="SAM" id="MobiDB-lite"/>
    </source>
</evidence>
<keyword evidence="3" id="KW-1185">Reference proteome</keyword>
<comment type="caution">
    <text evidence="2">The sequence shown here is derived from an EMBL/GenBank/DDBJ whole genome shotgun (WGS) entry which is preliminary data.</text>
</comment>
<dbReference type="EMBL" id="JACHJB010000004">
    <property type="protein sequence ID" value="MBB6351879.1"/>
    <property type="molecule type" value="Genomic_DNA"/>
</dbReference>
<proteinExistence type="predicted"/>
<gene>
    <name evidence="2" type="ORF">FHU36_008462</name>
</gene>
<evidence type="ECO:0000313" key="3">
    <source>
        <dbReference type="Proteomes" id="UP000583800"/>
    </source>
</evidence>
<reference evidence="2 3" key="1">
    <citation type="submission" date="2020-08" db="EMBL/GenBank/DDBJ databases">
        <title>Sequencing the genomes of 1000 actinobacteria strains.</title>
        <authorList>
            <person name="Klenk H.-P."/>
        </authorList>
    </citation>
    <scope>NUCLEOTIDE SEQUENCE [LARGE SCALE GENOMIC DNA]</scope>
    <source>
        <strain evidence="2 3">DSM 45913</strain>
    </source>
</reference>